<dbReference type="Proteomes" id="UP001632038">
    <property type="component" value="Unassembled WGS sequence"/>
</dbReference>
<keyword evidence="2" id="KW-1185">Reference proteome</keyword>
<evidence type="ECO:0000313" key="2">
    <source>
        <dbReference type="Proteomes" id="UP001632038"/>
    </source>
</evidence>
<organism evidence="1 2">
    <name type="scientific">Castilleja foliolosa</name>
    <dbReference type="NCBI Taxonomy" id="1961234"/>
    <lineage>
        <taxon>Eukaryota</taxon>
        <taxon>Viridiplantae</taxon>
        <taxon>Streptophyta</taxon>
        <taxon>Embryophyta</taxon>
        <taxon>Tracheophyta</taxon>
        <taxon>Spermatophyta</taxon>
        <taxon>Magnoliopsida</taxon>
        <taxon>eudicotyledons</taxon>
        <taxon>Gunneridae</taxon>
        <taxon>Pentapetalae</taxon>
        <taxon>asterids</taxon>
        <taxon>lamiids</taxon>
        <taxon>Lamiales</taxon>
        <taxon>Orobanchaceae</taxon>
        <taxon>Pedicularideae</taxon>
        <taxon>Castillejinae</taxon>
        <taxon>Castilleja</taxon>
    </lineage>
</organism>
<reference evidence="2" key="1">
    <citation type="journal article" date="2024" name="IScience">
        <title>Strigolactones Initiate the Formation of Haustorium-like Structures in Castilleja.</title>
        <authorList>
            <person name="Buerger M."/>
            <person name="Peterson D."/>
            <person name="Chory J."/>
        </authorList>
    </citation>
    <scope>NUCLEOTIDE SEQUENCE [LARGE SCALE GENOMIC DNA]</scope>
</reference>
<sequence>MKAEVPRQRRLWLWSLVVAIGSRRVDDLERRLVRGESVGGEQITGGPVESSPRCICQYIMFNGNDLKGGLRRRSAMARQWAAWQGYNQWMRNGFAVEGLQRCRLKGLGDSCYGLLDFDLYHCLRPDSPR</sequence>
<protein>
    <submittedName>
        <fullName evidence="1">Uncharacterized protein</fullName>
    </submittedName>
</protein>
<comment type="caution">
    <text evidence="1">The sequence shown here is derived from an EMBL/GenBank/DDBJ whole genome shotgun (WGS) entry which is preliminary data.</text>
</comment>
<name>A0ABD3BMK9_9LAMI</name>
<accession>A0ABD3BMK9</accession>
<gene>
    <name evidence="1" type="ORF">CASFOL_037388</name>
</gene>
<dbReference type="EMBL" id="JAVIJP010000078">
    <property type="protein sequence ID" value="KAL3618726.1"/>
    <property type="molecule type" value="Genomic_DNA"/>
</dbReference>
<dbReference type="AlphaFoldDB" id="A0ABD3BMK9"/>
<proteinExistence type="predicted"/>
<evidence type="ECO:0000313" key="1">
    <source>
        <dbReference type="EMBL" id="KAL3618726.1"/>
    </source>
</evidence>